<sequence length="131" mass="15313">MKEVNIYVRGVVKNINEEPYRIGAWVTVLEYNKRFKMIQGTENTTKNGRAVTVGIIEGIKLLKEPCNINLYTHALFFKRSKESRIKDEYIFRPIGVHNDLLEELDKLIKDNNHVLNVNIGGKYQKELMKYV</sequence>
<evidence type="ECO:0000313" key="2">
    <source>
        <dbReference type="Proteomes" id="UP000486903"/>
    </source>
</evidence>
<dbReference type="AlphaFoldDB" id="A0A6B4JJ47"/>
<comment type="caution">
    <text evidence="1">The sequence shown here is derived from an EMBL/GenBank/DDBJ whole genome shotgun (WGS) entry which is preliminary data.</text>
</comment>
<dbReference type="InterPro" id="IPR012337">
    <property type="entry name" value="RNaseH-like_sf"/>
</dbReference>
<organism evidence="1 2">
    <name type="scientific">Clostridium botulinum</name>
    <dbReference type="NCBI Taxonomy" id="1491"/>
    <lineage>
        <taxon>Bacteria</taxon>
        <taxon>Bacillati</taxon>
        <taxon>Bacillota</taxon>
        <taxon>Clostridia</taxon>
        <taxon>Eubacteriales</taxon>
        <taxon>Clostridiaceae</taxon>
        <taxon>Clostridium</taxon>
    </lineage>
</organism>
<proteinExistence type="predicted"/>
<accession>A0A6B4JJ47</accession>
<dbReference type="InterPro" id="IPR036397">
    <property type="entry name" value="RNaseH_sf"/>
</dbReference>
<reference evidence="1 2" key="1">
    <citation type="submission" date="2019-04" db="EMBL/GenBank/DDBJ databases">
        <title>Genome sequencing of Clostridium botulinum Groups I-IV and Clostridium butyricum.</title>
        <authorList>
            <person name="Brunt J."/>
            <person name="Van Vliet A.H.M."/>
            <person name="Stringer S.C."/>
            <person name="Carter A.T."/>
            <person name="Peck M.W."/>
        </authorList>
    </citation>
    <scope>NUCLEOTIDE SEQUENCE [LARGE SCALE GENOMIC DNA]</scope>
    <source>
        <strain evidence="1 2">BL81</strain>
    </source>
</reference>
<dbReference type="RefSeq" id="WP_003372181.1">
    <property type="nucleotide sequence ID" value="NZ_JACBBA010000001.1"/>
</dbReference>
<evidence type="ECO:0000313" key="1">
    <source>
        <dbReference type="EMBL" id="NFV24699.1"/>
    </source>
</evidence>
<dbReference type="Gene3D" id="3.30.420.10">
    <property type="entry name" value="Ribonuclease H-like superfamily/Ribonuclease H"/>
    <property type="match status" value="1"/>
</dbReference>
<protein>
    <submittedName>
        <fullName evidence="1">Uncharacterized protein</fullName>
    </submittedName>
</protein>
<gene>
    <name evidence="1" type="ORF">FDG31_00685</name>
</gene>
<name>A0A6B4JJ47_CLOBO</name>
<dbReference type="GO" id="GO:0003676">
    <property type="term" value="F:nucleic acid binding"/>
    <property type="evidence" value="ECO:0007669"/>
    <property type="project" value="InterPro"/>
</dbReference>
<dbReference type="EMBL" id="SXFB01000001">
    <property type="protein sequence ID" value="NFV24699.1"/>
    <property type="molecule type" value="Genomic_DNA"/>
</dbReference>
<dbReference type="Proteomes" id="UP000486903">
    <property type="component" value="Unassembled WGS sequence"/>
</dbReference>
<dbReference type="SUPFAM" id="SSF53098">
    <property type="entry name" value="Ribonuclease H-like"/>
    <property type="match status" value="1"/>
</dbReference>